<dbReference type="Gene3D" id="3.30.70.2850">
    <property type="match status" value="1"/>
</dbReference>
<dbReference type="Pfam" id="PF04983">
    <property type="entry name" value="RNA_pol_Rpb1_3"/>
    <property type="match status" value="1"/>
</dbReference>
<dbReference type="InterPro" id="IPR015699">
    <property type="entry name" value="DNA-dir_RNA_pol1_lsu_N"/>
</dbReference>
<dbReference type="GO" id="GO:0003899">
    <property type="term" value="F:DNA-directed RNA polymerase activity"/>
    <property type="evidence" value="ECO:0007669"/>
    <property type="project" value="UniProtKB-EC"/>
</dbReference>
<feature type="domain" description="RNA polymerase N-terminal" evidence="14">
    <location>
        <begin position="445"/>
        <end position="776"/>
    </location>
</feature>
<evidence type="ECO:0000256" key="11">
    <source>
        <dbReference type="ARBA" id="ARBA00023242"/>
    </source>
</evidence>
<protein>
    <recommendedName>
        <fullName evidence="12">DNA-directed RNA polymerase subunit</fullName>
        <ecNumber evidence="12">2.7.7.6</ecNumber>
    </recommendedName>
</protein>
<dbReference type="Pfam" id="PF04998">
    <property type="entry name" value="RNA_pol_Rpb1_5"/>
    <property type="match status" value="1"/>
</dbReference>
<dbReference type="Gene3D" id="6.10.250.2940">
    <property type="match status" value="1"/>
</dbReference>
<dbReference type="EC" id="2.7.7.6" evidence="12"/>
<keyword evidence="5 12" id="KW-0808">Transferase</keyword>
<dbReference type="EMBL" id="LHPG02000006">
    <property type="protein sequence ID" value="PRW58030.1"/>
    <property type="molecule type" value="Genomic_DNA"/>
</dbReference>
<comment type="catalytic activity">
    <reaction evidence="12">
        <text>RNA(n) + a ribonucleoside 5'-triphosphate = RNA(n+1) + diphosphate</text>
        <dbReference type="Rhea" id="RHEA:21248"/>
        <dbReference type="Rhea" id="RHEA-COMP:14527"/>
        <dbReference type="Rhea" id="RHEA-COMP:17342"/>
        <dbReference type="ChEBI" id="CHEBI:33019"/>
        <dbReference type="ChEBI" id="CHEBI:61557"/>
        <dbReference type="ChEBI" id="CHEBI:140395"/>
        <dbReference type="EC" id="2.7.7.6"/>
    </reaction>
</comment>
<keyword evidence="3 12" id="KW-0240">DNA-directed RNA polymerase</keyword>
<evidence type="ECO:0000256" key="6">
    <source>
        <dbReference type="ARBA" id="ARBA00022695"/>
    </source>
</evidence>
<dbReference type="CDD" id="cd01435">
    <property type="entry name" value="RNAP_I_RPA1_N"/>
    <property type="match status" value="1"/>
</dbReference>
<dbReference type="Gene3D" id="3.30.1490.180">
    <property type="entry name" value="RNA polymerase ii"/>
    <property type="match status" value="1"/>
</dbReference>
<comment type="function">
    <text evidence="12">DNA-dependent RNA polymerase catalyzes the transcription of DNA into RNA using the four ribonucleoside triphosphates as substrates.</text>
</comment>
<proteinExistence type="inferred from homology"/>
<dbReference type="Pfam" id="PF00623">
    <property type="entry name" value="RNA_pol_Rpb1_2"/>
    <property type="match status" value="1"/>
</dbReference>
<dbReference type="GO" id="GO:0003677">
    <property type="term" value="F:DNA binding"/>
    <property type="evidence" value="ECO:0007669"/>
    <property type="project" value="InterPro"/>
</dbReference>
<keyword evidence="8" id="KW-0862">Zinc</keyword>
<feature type="compositionally biased region" description="Basic and acidic residues" evidence="13">
    <location>
        <begin position="313"/>
        <end position="336"/>
    </location>
</feature>
<keyword evidence="11" id="KW-0539">Nucleus</keyword>
<evidence type="ECO:0000256" key="7">
    <source>
        <dbReference type="ARBA" id="ARBA00022723"/>
    </source>
</evidence>
<reference evidence="15 16" key="1">
    <citation type="journal article" date="2018" name="Plant J.">
        <title>Genome sequences of Chlorella sorokiniana UTEX 1602 and Micractinium conductrix SAG 241.80: implications to maltose excretion by a green alga.</title>
        <authorList>
            <person name="Arriola M.B."/>
            <person name="Velmurugan N."/>
            <person name="Zhang Y."/>
            <person name="Plunkett M.H."/>
            <person name="Hondzo H."/>
            <person name="Barney B.M."/>
        </authorList>
    </citation>
    <scope>NUCLEOTIDE SEQUENCE [LARGE SCALE GENOMIC DNA]</scope>
    <source>
        <strain evidence="16">UTEX 1602</strain>
    </source>
</reference>
<dbReference type="InterPro" id="IPR042102">
    <property type="entry name" value="RNA_pol_Rpb1_3_sf"/>
</dbReference>
<dbReference type="InterPro" id="IPR007081">
    <property type="entry name" value="RNA_pol_Rpb1_5"/>
</dbReference>
<dbReference type="SUPFAM" id="SSF64484">
    <property type="entry name" value="beta and beta-prime subunits of DNA dependent RNA-polymerase"/>
    <property type="match status" value="1"/>
</dbReference>
<dbReference type="PANTHER" id="PTHR19376">
    <property type="entry name" value="DNA-DIRECTED RNA POLYMERASE"/>
    <property type="match status" value="1"/>
</dbReference>
<dbReference type="InterPro" id="IPR000722">
    <property type="entry name" value="RNA_pol_asu"/>
</dbReference>
<dbReference type="InterPro" id="IPR047107">
    <property type="entry name" value="DNA-dir_RNA_pol1_lsu_C"/>
</dbReference>
<dbReference type="SMART" id="SM00663">
    <property type="entry name" value="RPOLA_N"/>
    <property type="match status" value="1"/>
</dbReference>
<feature type="compositionally biased region" description="Acidic residues" evidence="13">
    <location>
        <begin position="1568"/>
        <end position="1584"/>
    </location>
</feature>
<dbReference type="Gene3D" id="4.10.860.120">
    <property type="entry name" value="RNA polymerase II, clamp domain"/>
    <property type="match status" value="1"/>
</dbReference>
<evidence type="ECO:0000313" key="15">
    <source>
        <dbReference type="EMBL" id="PRW58030.1"/>
    </source>
</evidence>
<dbReference type="Pfam" id="PF05000">
    <property type="entry name" value="RNA_pol_Rpb1_4"/>
    <property type="match status" value="1"/>
</dbReference>
<gene>
    <name evidence="15" type="ORF">C2E21_3618</name>
</gene>
<evidence type="ECO:0000259" key="14">
    <source>
        <dbReference type="SMART" id="SM00663"/>
    </source>
</evidence>
<dbReference type="InterPro" id="IPR007080">
    <property type="entry name" value="RNA_pol_Rpb1_1"/>
</dbReference>
<accession>A0A2P6TVD8</accession>
<evidence type="ECO:0000256" key="8">
    <source>
        <dbReference type="ARBA" id="ARBA00022833"/>
    </source>
</evidence>
<evidence type="ECO:0000256" key="10">
    <source>
        <dbReference type="ARBA" id="ARBA00023163"/>
    </source>
</evidence>
<evidence type="ECO:0000256" key="4">
    <source>
        <dbReference type="ARBA" id="ARBA00022640"/>
    </source>
</evidence>
<keyword evidence="10 12" id="KW-0804">Transcription</keyword>
<evidence type="ECO:0000256" key="12">
    <source>
        <dbReference type="RuleBase" id="RU004279"/>
    </source>
</evidence>
<organism evidence="15 16">
    <name type="scientific">Chlorella sorokiniana</name>
    <name type="common">Freshwater green alga</name>
    <dbReference type="NCBI Taxonomy" id="3076"/>
    <lineage>
        <taxon>Eukaryota</taxon>
        <taxon>Viridiplantae</taxon>
        <taxon>Chlorophyta</taxon>
        <taxon>core chlorophytes</taxon>
        <taxon>Trebouxiophyceae</taxon>
        <taxon>Chlorellales</taxon>
        <taxon>Chlorellaceae</taxon>
        <taxon>Chlorella clade</taxon>
        <taxon>Chlorella</taxon>
    </lineage>
</organism>
<feature type="compositionally biased region" description="Gly residues" evidence="13">
    <location>
        <begin position="1590"/>
        <end position="1601"/>
    </location>
</feature>
<dbReference type="FunFam" id="1.10.150.390:FF:000005">
    <property type="entry name" value="DNA-directed RNA polymerase subunit"/>
    <property type="match status" value="1"/>
</dbReference>
<dbReference type="GO" id="GO:0005736">
    <property type="term" value="C:RNA polymerase I complex"/>
    <property type="evidence" value="ECO:0007669"/>
    <property type="project" value="TreeGrafter"/>
</dbReference>
<keyword evidence="16" id="KW-1185">Reference proteome</keyword>
<dbReference type="InterPro" id="IPR007066">
    <property type="entry name" value="RNA_pol_Rpb1_3"/>
</dbReference>
<dbReference type="GO" id="GO:0006351">
    <property type="term" value="P:DNA-templated transcription"/>
    <property type="evidence" value="ECO:0007669"/>
    <property type="project" value="InterPro"/>
</dbReference>
<dbReference type="Gene3D" id="1.10.274.100">
    <property type="entry name" value="RNA polymerase Rpb1, domain 3"/>
    <property type="match status" value="1"/>
</dbReference>
<name>A0A2P6TVD8_CHLSO</name>
<dbReference type="InterPro" id="IPR038120">
    <property type="entry name" value="Rpb1_funnel_sf"/>
</dbReference>
<evidence type="ECO:0000256" key="2">
    <source>
        <dbReference type="ARBA" id="ARBA00007207"/>
    </source>
</evidence>
<feature type="compositionally biased region" description="Acidic residues" evidence="13">
    <location>
        <begin position="337"/>
        <end position="352"/>
    </location>
</feature>
<feature type="compositionally biased region" description="Acidic residues" evidence="13">
    <location>
        <begin position="1514"/>
        <end position="1526"/>
    </location>
</feature>
<evidence type="ECO:0000256" key="13">
    <source>
        <dbReference type="SAM" id="MobiDB-lite"/>
    </source>
</evidence>
<evidence type="ECO:0000256" key="9">
    <source>
        <dbReference type="ARBA" id="ARBA00022842"/>
    </source>
</evidence>
<evidence type="ECO:0000256" key="3">
    <source>
        <dbReference type="ARBA" id="ARBA00022478"/>
    </source>
</evidence>
<dbReference type="Pfam" id="PF04997">
    <property type="entry name" value="RNA_pol_Rpb1_1"/>
    <property type="match status" value="1"/>
</dbReference>
<keyword evidence="4" id="KW-0934">Plastid</keyword>
<feature type="region of interest" description="Disordered" evidence="13">
    <location>
        <begin position="292"/>
        <end position="358"/>
    </location>
</feature>
<dbReference type="Gene3D" id="1.10.132.30">
    <property type="match status" value="1"/>
</dbReference>
<dbReference type="InterPro" id="IPR006592">
    <property type="entry name" value="RNA_pol_N"/>
</dbReference>
<dbReference type="FunFam" id="4.10.860.120:FF:000006">
    <property type="entry name" value="DNA-directed RNA polymerase subunit"/>
    <property type="match status" value="1"/>
</dbReference>
<comment type="similarity">
    <text evidence="2">Belongs to the RNA polymerase beta' chain family. RpoC1 subfamily.</text>
</comment>
<feature type="region of interest" description="Disordered" evidence="13">
    <location>
        <begin position="1488"/>
        <end position="1607"/>
    </location>
</feature>
<comment type="subcellular location">
    <subcellularLocation>
        <location evidence="1">Nucleus</location>
    </subcellularLocation>
</comment>
<dbReference type="Proteomes" id="UP000239899">
    <property type="component" value="Unassembled WGS sequence"/>
</dbReference>
<comment type="caution">
    <text evidence="15">The sequence shown here is derived from an EMBL/GenBank/DDBJ whole genome shotgun (WGS) entry which is preliminary data.</text>
</comment>
<dbReference type="GO" id="GO:0046872">
    <property type="term" value="F:metal ion binding"/>
    <property type="evidence" value="ECO:0007669"/>
    <property type="project" value="UniProtKB-KW"/>
</dbReference>
<sequence length="1817" mass="197324">MQSSLHSKKPTTAQVAAVSFGFFNDDEVRKISCKQVVSPIIFDNLKHAVRGGLYDPALGPMDPKERCATCGLSSYECPGHFGHIELAVPLYNPLVFITLYKLLRCTCLHCFKLRMAGGEVERFRRRLQLLSEGRLVEAQDLVVGTSAAAKKAGGEMIDDAMEIGVEDLAGGAAAAFSYDVAKGVKASAAQAGKGLGPRSPAYMTAQTLEAMIDTIGDFFKRQPTGGKCQNCGAHNPTIKREGHAKLFMMPLSAKKRAQNQVQGTPILSVLARLADEAKEVDTLEQELARGVAAADAARKRQRGGSGGMAVAPKSEDGSEEWKEDKEGLLEDSKMDVDGEDEKEDEEDGEDGADTGLLGTRAQRTAALEQGLEAGPSTNPKYLTPSEVREVMRRMWALNEPILAYIYPTDVARRQRRRTGSAAAAAAAGNTAGKRMAGSLAGRGYEEFFVQTVPVAPNRFRPVNHVGEMVYEHPQNVLLVKLINANLDLLAVHRDGGGEGASAEETAQAQLGRSLRLWLDLQNSLNALIDTNAAENSHGVSGIKQQLEKKEGLFRKNMMGKRVNFAARSVISPDVFLNGGEIGVPPYFAARLSFPERVTPWNVDKLREAVIAGPGRNPGAVAVEDERGRVVLLGKSRKQREALARQLLGGTGAGGSALTPSKGRAGSGAGRIVYRTMEDGDFMLTNRQPTLHKPGMMGHRARVMRSERTIRFHYANCSTFNADFDGDEINLHLPQDHFGRAEGYNIVHADEQFFVPTDGKPLRGLIQDHIVGGTIMTMKDTFLTQSEYSKLVYECIAQDCSGSWEIWMEEPAVLKPQKLWTGKQVFTAVLMHYTRDQLPFTMFADSKVPNDIWGKNNGEGHMHIWRNRLVAGCVDKASFGKHGLLHVFYELYGAERTSTITAALSRLFTAFLQRFGFTCGMSDVFLVQSAEQKRGELLRQADVRCLDAAAKFAGLMGPMQLVEQGMGMDEAYRVREDVIRAALSERFRTNAEQAGVGLDMKSSGAMHPLSSEVVKACLPDGQRKPFRHNMMALMTVTGAKGSVVNFSQISCLLGQQELEGRRVPRMSSGKTLPCFAPYDAGARSGGFIGDRFLTGLRPQEYYFHCMAGREGLVDTTVKTSRSGYLQRCLIKNLESLKVGYDCTVRDDCDSSIVQFYYGEDGIDPMQTGCLKTFPFLFYNSPQFSVQVEAAKALNFPRVAGQEEAEQRARELVRQRANMLMAGRPKDIKQDASLPLNAQLFQTTVGVTSEGFQDALTQCIFGGGMLPPNPKGLDKAYDKEERALRKAAKKGGSDRFTFMDPMDFQRLMYVKWYRAMAQPGEAVGVIAGQSIGEPSTQMTLNTFHMAGRGEANVTLGIPRLREILMTAAASIKTPVMTLPLHLGLGAEAAAELAVLLKRIRLAEALKGMSVEENVIARTSAMAFGRGRVYTVRMQFHPIELYPAELGVTWEEISGAFTKQFVPKLQAAVKAAIKRASTLGAKISPVAAAKIGGEEGSGRPLASEGDAPARRRRSEKDDEDENAEEDEQYQEGKLRFAGGRGEQATYGPGDDDDAEIQAAIDREARRRHVESEDEEDEAMGEGGDDDREPTPAGGAGRGGRGGPAPGLESAAGVDREALTCEAAITVPLDCPKLLMRELVEKVAAETIMRGVPGVSKSYTLDAGANGQQVLQTDGINIRGVWPCQDLIDCDRLSTNNPAAMLAAYGVEACRATIVKEVSSVFGAYGIGVDARHLSLIADFMTHLGGYRACNRLGIEACTSPFLKISFETAASFLVSATLHGDVDALTSPAARIVLGRPVGVGTGAIELVQDMQARPEQLAC</sequence>
<evidence type="ECO:0000256" key="1">
    <source>
        <dbReference type="ARBA" id="ARBA00004123"/>
    </source>
</evidence>
<dbReference type="InterPro" id="IPR044893">
    <property type="entry name" value="RNA_pol_Rpb1_clamp_domain"/>
</dbReference>
<dbReference type="PANTHER" id="PTHR19376:SF11">
    <property type="entry name" value="DNA-DIRECTED RNA POLYMERASE I SUBUNIT RPA1"/>
    <property type="match status" value="1"/>
</dbReference>
<dbReference type="InterPro" id="IPR007083">
    <property type="entry name" value="RNA_pol_Rpb1_4"/>
</dbReference>
<dbReference type="Gene3D" id="1.10.150.390">
    <property type="match status" value="1"/>
</dbReference>
<dbReference type="Gene3D" id="6.20.50.80">
    <property type="match status" value="1"/>
</dbReference>
<dbReference type="InterPro" id="IPR045867">
    <property type="entry name" value="DNA-dir_RpoC_beta_prime"/>
</dbReference>
<dbReference type="CDD" id="cd02735">
    <property type="entry name" value="RNAP_I_Rpa1_C"/>
    <property type="match status" value="1"/>
</dbReference>
<keyword evidence="9" id="KW-0460">Magnesium</keyword>
<evidence type="ECO:0000313" key="16">
    <source>
        <dbReference type="Proteomes" id="UP000239899"/>
    </source>
</evidence>
<keyword evidence="7" id="KW-0479">Metal-binding</keyword>
<keyword evidence="6 12" id="KW-0548">Nucleotidyltransferase</keyword>
<evidence type="ECO:0000256" key="5">
    <source>
        <dbReference type="ARBA" id="ARBA00022679"/>
    </source>
</evidence>
<dbReference type="OrthoDB" id="270392at2759"/>
<dbReference type="Gene3D" id="2.40.40.20">
    <property type="match status" value="1"/>
</dbReference>